<protein>
    <submittedName>
        <fullName evidence="2">Uncharacterized protein</fullName>
    </submittedName>
</protein>
<feature type="region of interest" description="Disordered" evidence="1">
    <location>
        <begin position="1"/>
        <end position="40"/>
    </location>
</feature>
<evidence type="ECO:0000256" key="1">
    <source>
        <dbReference type="SAM" id="MobiDB-lite"/>
    </source>
</evidence>
<reference evidence="2" key="1">
    <citation type="submission" date="2022-10" db="EMBL/GenBank/DDBJ databases">
        <authorList>
            <person name="Chen Y."/>
            <person name="Dougan E. K."/>
            <person name="Chan C."/>
            <person name="Rhodes N."/>
            <person name="Thang M."/>
        </authorList>
    </citation>
    <scope>NUCLEOTIDE SEQUENCE</scope>
</reference>
<reference evidence="3" key="2">
    <citation type="submission" date="2024-04" db="EMBL/GenBank/DDBJ databases">
        <authorList>
            <person name="Chen Y."/>
            <person name="Shah S."/>
            <person name="Dougan E. K."/>
            <person name="Thang M."/>
            <person name="Chan C."/>
        </authorList>
    </citation>
    <scope>NUCLEOTIDE SEQUENCE [LARGE SCALE GENOMIC DNA]</scope>
</reference>
<comment type="caution">
    <text evidence="2">The sequence shown here is derived from an EMBL/GenBank/DDBJ whole genome shotgun (WGS) entry which is preliminary data.</text>
</comment>
<organism evidence="2">
    <name type="scientific">Cladocopium goreaui</name>
    <dbReference type="NCBI Taxonomy" id="2562237"/>
    <lineage>
        <taxon>Eukaryota</taxon>
        <taxon>Sar</taxon>
        <taxon>Alveolata</taxon>
        <taxon>Dinophyceae</taxon>
        <taxon>Suessiales</taxon>
        <taxon>Symbiodiniaceae</taxon>
        <taxon>Cladocopium</taxon>
    </lineage>
</organism>
<gene>
    <name evidence="2" type="ORF">C1SCF055_LOCUS21827</name>
</gene>
<keyword evidence="4" id="KW-1185">Reference proteome</keyword>
<dbReference type="AlphaFoldDB" id="A0A9P1G297"/>
<evidence type="ECO:0000313" key="3">
    <source>
        <dbReference type="EMBL" id="CAL1148615.1"/>
    </source>
</evidence>
<dbReference type="EMBL" id="CAMXCT020002049">
    <property type="protein sequence ID" value="CAL1148615.1"/>
    <property type="molecule type" value="Genomic_DNA"/>
</dbReference>
<feature type="compositionally biased region" description="Basic and acidic residues" evidence="1">
    <location>
        <begin position="25"/>
        <end position="40"/>
    </location>
</feature>
<dbReference type="OrthoDB" id="414871at2759"/>
<proteinExistence type="predicted"/>
<dbReference type="EMBL" id="CAMXCT010002049">
    <property type="protein sequence ID" value="CAI3995240.1"/>
    <property type="molecule type" value="Genomic_DNA"/>
</dbReference>
<sequence length="1022" mass="113994">MASPQAMDMDHMEVKSEQGLSPDAYVKEEAAGVKEEEEDKKMEMKQEMATTEWTEGLIPEATDLDLQKNLVISALKQLLEKFGSARVYLEQRYKERAEAMLFYEYLHTLSAQSHPMHNLFDSKKWSEQPSSTMLKLPAWCFSFAALCSVKPDTDQKHTMDLAEQILTNGFESQADPLLVTLRPDVMKACPCQVQPADRLQPFAVGFCKGKARMHTLLSILSIFHDNNLKIEEVHPTLYESVQYIFCQYVETQTLKDELLMNFKNSIKGSLRKAPSIMCWVQAVQNLMVFGKVDVQALIKKFNSQNPSNFQLTGSKAQAVRALLEDFPVEALKCVQEHVQLVGWQSCAFTDDALSSKKLLPGHTFRNVSGSKTWTALGRVTVGSATLAVQHAVKKFGATSPESRRKFTRSDLEQFAQQAAFVINMAGHAKQEVPLDDGEIEKNWVTAWMRCDQSVMLEVQMHLSQKDASLEPRGVKQLAELMDAHANSVPVQGAKAMKIGELEEDTWKLVKNRLEYDWQAIRVYRIRLTSFEGTLYQQKLAHRMKAWENSHGAAGAFLNRNVKILCSTQSDENLRRFADFKSEFCKAYGLQQDKLVTVVMLNWAAVCRIRDALRNCQANMASVILNQSCSAMAVAIMPEFSYKRGQSWRAEMSCLEALSNGGLFIDRSLAIQFEARKDTRDTRPLVYKARIAMGQSFREKDWVFAACPLVKEGRAPPIEQLATADMKVVEDCADGALPHTTDADGTVAGAKKFEQLGKATYTCLIENSLEGVEVDPNGGIILVDLNMSPGDMFQGWIQQRQQWTKPSAYIALTDDNVAEEWFLQTQTEFLTKGHLAAEISLPGSDNQIFLINGSAADVKMNAGMIVAGFGQGTWKKASESQDFGEKEVEFKMSPESIVFHAAALRTVKDLLEAELLKNPSIGICYHTKVDSPQADQPTQWTLTQDERVGFVPKGLTAEEDPEAGVTAKQVSFAAAVPVNTWGGYAEVVFLTRWSAKGLLPVRPAVLLMSDVVVPAKSALILSK</sequence>
<evidence type="ECO:0000313" key="2">
    <source>
        <dbReference type="EMBL" id="CAI3995240.1"/>
    </source>
</evidence>
<dbReference type="EMBL" id="CAMXCT030002049">
    <property type="protein sequence ID" value="CAL4782552.1"/>
    <property type="molecule type" value="Genomic_DNA"/>
</dbReference>
<dbReference type="Proteomes" id="UP001152797">
    <property type="component" value="Unassembled WGS sequence"/>
</dbReference>
<accession>A0A9P1G297</accession>
<evidence type="ECO:0000313" key="4">
    <source>
        <dbReference type="Proteomes" id="UP001152797"/>
    </source>
</evidence>
<name>A0A9P1G297_9DINO</name>